<reference evidence="3" key="1">
    <citation type="submission" date="2020-10" db="EMBL/GenBank/DDBJ databases">
        <authorList>
            <person name="Gilroy R."/>
        </authorList>
    </citation>
    <scope>NUCLEOTIDE SEQUENCE</scope>
    <source>
        <strain evidence="3">G3-8215</strain>
    </source>
</reference>
<dbReference type="AlphaFoldDB" id="A0A940IGM0"/>
<accession>A0A940IGM0</accession>
<protein>
    <submittedName>
        <fullName evidence="3">BACON domain-containing protein</fullName>
    </submittedName>
</protein>
<evidence type="ECO:0000313" key="3">
    <source>
        <dbReference type="EMBL" id="MBO8482527.1"/>
    </source>
</evidence>
<dbReference type="InterPro" id="IPR024361">
    <property type="entry name" value="BACON"/>
</dbReference>
<evidence type="ECO:0000259" key="1">
    <source>
        <dbReference type="Pfam" id="PF13004"/>
    </source>
</evidence>
<evidence type="ECO:0000313" key="4">
    <source>
        <dbReference type="Proteomes" id="UP000725002"/>
    </source>
</evidence>
<dbReference type="EMBL" id="JADILV010000002">
    <property type="protein sequence ID" value="MBO8482527.1"/>
    <property type="molecule type" value="Genomic_DNA"/>
</dbReference>
<sequence>MKYINNIFGFCAAAMTVCAVFGCKQEELYEPDALKSAQSITFEAEAAEAQSLTIASNGDWAIDVEQDWITVTPMSGSGSADVTVSVTDNVDENGVVDSPREGTITIYSKRGTTVSTTVIQEGDKYKTADVMTINKVYGLEDEAALKIAKAQVTAVATDGFVASDETGVIYVSSSESVALGSEVSFAGTKTNLYGIASIESDQLSVISESGSEVTYPEAGDFLSLKYDEIQTATYVKATGDLLDNTLFFDPSIPYDVNVLVPGTDDINMDEINKHNIEFEAYFLGLKDGVLTLAFTKILKDNGQSINDGNLEGFPVQWIIGVGNTADKINFTETFPKSGYIDAVEGGGRITYVSLDSKQDPNNKFEWIVGSTGDPYVTGAWPGDYWEFKSDSPVSAGTILSISFEAATSATGHKFWRLEYRDGEDWIVPTSLMKETNEPGETIVYTHIMQPSSSKPVQVAATVKYVNTTDAAHFRFVCAANWQSGGSGKLDAPNGGTMRLTLSDENSTDWQPCIKCVAAGSADLTPAVINVTGLEDGILTFEGTPEASKTITVTSDADFNVSTTASWLHIENGDGLKNEVKEVKITCDPSTLSVMRKGLITVRSAISTYNITVVQSAAGGELDPLISLSTGNSITVLGEGETFSTSVQANVEYEVEIQGDWITEEPAVSTMAVVEKHEHSFTAATNMTGSDRTGQIRFYNEEYGIESVLTVKQENFVPRVTVSTGRLIPVIGGNGATINFNVDANIQYTVSSDSWIHLPASSGTAGEYQIPVTFDANTSASERTGTVTFTNETYNYEMKLSISQYPSGVVFAEDFEWLEPWALAGDNEGKPAGQTVETDDLDAYCPQLPTSKVDGVSTLQALEAKGYEMLRVWADGKNESECIYLQRNYLKFGKTGYQGGIVLPAITGGSGLKLSFDWCPMRQGSGKLDPVNLIVEVTNGSDVKTFEVETHGWENGHKLEWIPASIELSGVTVDENTRIAIKQKEWGVSTANRWFLDNIKISAK</sequence>
<feature type="domain" description="BACON" evidence="2">
    <location>
        <begin position="733"/>
        <end position="789"/>
    </location>
</feature>
<dbReference type="PROSITE" id="PS51257">
    <property type="entry name" value="PROKAR_LIPOPROTEIN"/>
    <property type="match status" value="1"/>
</dbReference>
<reference evidence="3" key="2">
    <citation type="journal article" date="2021" name="PeerJ">
        <title>Extensive microbial diversity within the chicken gut microbiome revealed by metagenomics and culture.</title>
        <authorList>
            <person name="Gilroy R."/>
            <person name="Ravi A."/>
            <person name="Getino M."/>
            <person name="Pursley I."/>
            <person name="Horton D.L."/>
            <person name="Alikhan N.F."/>
            <person name="Baker D."/>
            <person name="Gharbi K."/>
            <person name="Hall N."/>
            <person name="Watson M."/>
            <person name="Adriaenssens E.M."/>
            <person name="Foster-Nyarko E."/>
            <person name="Jarju S."/>
            <person name="Secka A."/>
            <person name="Antonio M."/>
            <person name="Oren A."/>
            <person name="Chaudhuri R.R."/>
            <person name="La Ragione R."/>
            <person name="Hildebrand F."/>
            <person name="Pallen M.J."/>
        </authorList>
    </citation>
    <scope>NUCLEOTIDE SEQUENCE</scope>
    <source>
        <strain evidence="3">G3-8215</strain>
    </source>
</reference>
<gene>
    <name evidence="3" type="ORF">IAB75_00165</name>
</gene>
<dbReference type="InterPro" id="IPR013783">
    <property type="entry name" value="Ig-like_fold"/>
</dbReference>
<comment type="caution">
    <text evidence="3">The sequence shown here is derived from an EMBL/GenBank/DDBJ whole genome shotgun (WGS) entry which is preliminary data.</text>
</comment>
<name>A0A940IGM0_9BACT</name>
<evidence type="ECO:0000259" key="2">
    <source>
        <dbReference type="Pfam" id="PF19190"/>
    </source>
</evidence>
<dbReference type="Gene3D" id="2.60.40.10">
    <property type="entry name" value="Immunoglobulins"/>
    <property type="match status" value="4"/>
</dbReference>
<feature type="domain" description="BACON" evidence="1">
    <location>
        <begin position="60"/>
        <end position="121"/>
    </location>
</feature>
<organism evidence="3 4">
    <name type="scientific">Candidatus Cryptobacteroides avicola</name>
    <dbReference type="NCBI Taxonomy" id="2840757"/>
    <lineage>
        <taxon>Bacteria</taxon>
        <taxon>Pseudomonadati</taxon>
        <taxon>Bacteroidota</taxon>
        <taxon>Bacteroidia</taxon>
        <taxon>Bacteroidales</taxon>
        <taxon>Candidatus Cryptobacteroides</taxon>
    </lineage>
</organism>
<dbReference type="Pfam" id="PF19190">
    <property type="entry name" value="BACON_2"/>
    <property type="match status" value="1"/>
</dbReference>
<dbReference type="Pfam" id="PF13004">
    <property type="entry name" value="BACON"/>
    <property type="match status" value="3"/>
</dbReference>
<dbReference type="CDD" id="cd14948">
    <property type="entry name" value="BACON"/>
    <property type="match status" value="4"/>
</dbReference>
<feature type="domain" description="BACON" evidence="1">
    <location>
        <begin position="655"/>
        <end position="713"/>
    </location>
</feature>
<proteinExistence type="predicted"/>
<feature type="domain" description="BACON" evidence="1">
    <location>
        <begin position="560"/>
        <end position="614"/>
    </location>
</feature>
<dbReference type="Proteomes" id="UP000725002">
    <property type="component" value="Unassembled WGS sequence"/>
</dbReference>